<dbReference type="Proteomes" id="UP000539642">
    <property type="component" value="Unassembled WGS sequence"/>
</dbReference>
<comment type="caution">
    <text evidence="2">The sequence shown here is derived from an EMBL/GenBank/DDBJ whole genome shotgun (WGS) entry which is preliminary data.</text>
</comment>
<sequence>MSIKHHFTSEQARQFSEDFGSDWEWSRSSEGNDPVELKVEGYRPYYPQARVEGKGPSSSAKSRPVCCSKRKNPSGNRS</sequence>
<accession>A0A840V5K5</accession>
<keyword evidence="3" id="KW-1185">Reference proteome</keyword>
<dbReference type="EMBL" id="JACHEO010000018">
    <property type="protein sequence ID" value="MBB5349029.1"/>
    <property type="molecule type" value="Genomic_DNA"/>
</dbReference>
<evidence type="ECO:0000256" key="1">
    <source>
        <dbReference type="SAM" id="MobiDB-lite"/>
    </source>
</evidence>
<proteinExistence type="predicted"/>
<name>A0A840V5K5_9BACT</name>
<gene>
    <name evidence="2" type="ORF">HNQ81_002776</name>
</gene>
<protein>
    <submittedName>
        <fullName evidence="2">Uncharacterized protein</fullName>
    </submittedName>
</protein>
<feature type="region of interest" description="Disordered" evidence="1">
    <location>
        <begin position="48"/>
        <end position="78"/>
    </location>
</feature>
<evidence type="ECO:0000313" key="2">
    <source>
        <dbReference type="EMBL" id="MBB5349029.1"/>
    </source>
</evidence>
<dbReference type="AlphaFoldDB" id="A0A840V5K5"/>
<dbReference type="RefSeq" id="WP_183351845.1">
    <property type="nucleotide sequence ID" value="NZ_JACHEO010000018.1"/>
</dbReference>
<evidence type="ECO:0000313" key="3">
    <source>
        <dbReference type="Proteomes" id="UP000539642"/>
    </source>
</evidence>
<reference evidence="2 3" key="1">
    <citation type="submission" date="2020-08" db="EMBL/GenBank/DDBJ databases">
        <title>Genomic Encyclopedia of Type Strains, Phase IV (KMG-IV): sequencing the most valuable type-strain genomes for metagenomic binning, comparative biology and taxonomic classification.</title>
        <authorList>
            <person name="Goeker M."/>
        </authorList>
    </citation>
    <scope>NUCLEOTIDE SEQUENCE [LARGE SCALE GENOMIC DNA]</scope>
    <source>
        <strain evidence="2 3">DSM 28570</strain>
    </source>
</reference>
<organism evidence="2 3">
    <name type="scientific">Desulfoprunum benzoelyticum</name>
    <dbReference type="NCBI Taxonomy" id="1506996"/>
    <lineage>
        <taxon>Bacteria</taxon>
        <taxon>Pseudomonadati</taxon>
        <taxon>Thermodesulfobacteriota</taxon>
        <taxon>Desulfobulbia</taxon>
        <taxon>Desulfobulbales</taxon>
        <taxon>Desulfobulbaceae</taxon>
        <taxon>Desulfoprunum</taxon>
    </lineage>
</organism>
<feature type="region of interest" description="Disordered" evidence="1">
    <location>
        <begin position="1"/>
        <end position="36"/>
    </location>
</feature>